<evidence type="ECO:0000313" key="4">
    <source>
        <dbReference type="EMBL" id="MBR8828305.1"/>
    </source>
</evidence>
<comment type="caution">
    <text evidence="4">The sequence shown here is derived from an EMBL/GenBank/DDBJ whole genome shotgun (WGS) entry which is preliminary data.</text>
</comment>
<evidence type="ECO:0000256" key="2">
    <source>
        <dbReference type="ARBA" id="ARBA00023180"/>
    </source>
</evidence>
<evidence type="ECO:0000313" key="5">
    <source>
        <dbReference type="Proteomes" id="UP000767446"/>
    </source>
</evidence>
<accession>A0A941GRS1</accession>
<dbReference type="PANTHER" id="PTHR10605">
    <property type="entry name" value="HEPARAN SULFATE SULFOTRANSFERASE"/>
    <property type="match status" value="1"/>
</dbReference>
<organism evidence="4 5">
    <name type="scientific">Gomphosphaeria aponina SAG 52.96 = DSM 107014</name>
    <dbReference type="NCBI Taxonomy" id="1521640"/>
    <lineage>
        <taxon>Bacteria</taxon>
        <taxon>Bacillati</taxon>
        <taxon>Cyanobacteriota</taxon>
        <taxon>Cyanophyceae</taxon>
        <taxon>Oscillatoriophycideae</taxon>
        <taxon>Chroococcales</taxon>
        <taxon>Gomphosphaeriaceae</taxon>
        <taxon>Gomphosphaeria</taxon>
    </lineage>
</organism>
<dbReference type="EMBL" id="JADQBC010000064">
    <property type="protein sequence ID" value="MBR8828305.1"/>
    <property type="molecule type" value="Genomic_DNA"/>
</dbReference>
<dbReference type="Proteomes" id="UP000767446">
    <property type="component" value="Unassembled WGS sequence"/>
</dbReference>
<dbReference type="InterPro" id="IPR037359">
    <property type="entry name" value="NST/OST"/>
</dbReference>
<keyword evidence="2" id="KW-0325">Glycoprotein</keyword>
<evidence type="ECO:0000259" key="3">
    <source>
        <dbReference type="Pfam" id="PF00685"/>
    </source>
</evidence>
<keyword evidence="1" id="KW-0808">Transferase</keyword>
<dbReference type="PANTHER" id="PTHR10605:SF56">
    <property type="entry name" value="BIFUNCTIONAL HEPARAN SULFATE N-DEACETYLASE_N-SULFOTRANSFERASE"/>
    <property type="match status" value="1"/>
</dbReference>
<evidence type="ECO:0000256" key="1">
    <source>
        <dbReference type="ARBA" id="ARBA00022679"/>
    </source>
</evidence>
<sequence length="291" mass="34022">MTLPNFLVIGAPKAGTTTLYHYLKQHPQIYMSSLKEPHFFSYGYDGGNEWSPITNLEAYQALFEDVSGEIAIGEASTSYLFYPPAGQRIHYYLPKVKLIAILRDPAERVYSLLLMEYRNISLKKNEMSFIDYFERAINQSPPIRRGGLYYKVIQEHLSLFSQDQLKICLFEDLKKNPVLLQKEIFQFLGVDENFQVSESMIYNSGGVPKNKLIYQTIEKIRMKYNSSLKQLIPEGLSNQIYGIYLKIRNQTLADERPSFPQEMRQQLIDIFRDDILRLQDFLQRDLSKWLV</sequence>
<gene>
    <name evidence="4" type="ORF">DSM107014_10490</name>
</gene>
<feature type="domain" description="Sulfotransferase" evidence="3">
    <location>
        <begin position="4"/>
        <end position="272"/>
    </location>
</feature>
<dbReference type="InterPro" id="IPR027417">
    <property type="entry name" value="P-loop_NTPase"/>
</dbReference>
<proteinExistence type="predicted"/>
<protein>
    <submittedName>
        <fullName evidence="4">Sulfotransferase domain-containing protein</fullName>
    </submittedName>
</protein>
<dbReference type="GO" id="GO:0008146">
    <property type="term" value="F:sulfotransferase activity"/>
    <property type="evidence" value="ECO:0007669"/>
    <property type="project" value="InterPro"/>
</dbReference>
<dbReference type="Pfam" id="PF00685">
    <property type="entry name" value="Sulfotransfer_1"/>
    <property type="match status" value="1"/>
</dbReference>
<dbReference type="AlphaFoldDB" id="A0A941GRS1"/>
<dbReference type="Gene3D" id="3.40.50.300">
    <property type="entry name" value="P-loop containing nucleotide triphosphate hydrolases"/>
    <property type="match status" value="1"/>
</dbReference>
<name>A0A941GRS1_9CHRO</name>
<dbReference type="InterPro" id="IPR000863">
    <property type="entry name" value="Sulfotransferase_dom"/>
</dbReference>
<dbReference type="SUPFAM" id="SSF52540">
    <property type="entry name" value="P-loop containing nucleoside triphosphate hydrolases"/>
    <property type="match status" value="1"/>
</dbReference>
<reference evidence="4" key="1">
    <citation type="submission" date="2021-02" db="EMBL/GenBank/DDBJ databases">
        <title>Metagenome analyses of Stigonema ocellatum DSM 106950, Chlorogloea purpurea SAG 13.99 and Gomphosphaeria aponina DSM 107014.</title>
        <authorList>
            <person name="Marter P."/>
            <person name="Huang S."/>
        </authorList>
    </citation>
    <scope>NUCLEOTIDE SEQUENCE</scope>
    <source>
        <strain evidence="4">JP213</strain>
    </source>
</reference>